<dbReference type="InterPro" id="IPR002744">
    <property type="entry name" value="MIP18-like"/>
</dbReference>
<dbReference type="Pfam" id="PF01883">
    <property type="entry name" value="FeS_assembly_P"/>
    <property type="match status" value="1"/>
</dbReference>
<name>A0ABR5GVX3_9HYPH</name>
<reference evidence="3 4" key="1">
    <citation type="submission" date="2015-01" db="EMBL/GenBank/DDBJ databases">
        <title>Genome sequencing of Methylobacterium platani JCM14648 type strain.</title>
        <authorList>
            <person name="Chaudhry V."/>
            <person name="Patil P.B."/>
        </authorList>
    </citation>
    <scope>NUCLEOTIDE SEQUENCE [LARGE SCALE GENOMIC DNA]</scope>
    <source>
        <strain evidence="3 4">JCM 14648</strain>
    </source>
</reference>
<evidence type="ECO:0000259" key="2">
    <source>
        <dbReference type="Pfam" id="PF01883"/>
    </source>
</evidence>
<evidence type="ECO:0000313" key="4">
    <source>
        <dbReference type="Proteomes" id="UP000035947"/>
    </source>
</evidence>
<feature type="compositionally biased region" description="Pro residues" evidence="1">
    <location>
        <begin position="100"/>
        <end position="124"/>
    </location>
</feature>
<protein>
    <recommendedName>
        <fullName evidence="2">MIP18 family-like domain-containing protein</fullName>
    </recommendedName>
</protein>
<dbReference type="SUPFAM" id="SSF117916">
    <property type="entry name" value="Fe-S cluster assembly (FSCA) domain-like"/>
    <property type="match status" value="1"/>
</dbReference>
<evidence type="ECO:0000313" key="3">
    <source>
        <dbReference type="EMBL" id="KMO13950.1"/>
    </source>
</evidence>
<dbReference type="EMBL" id="JXOD01000194">
    <property type="protein sequence ID" value="KMO13950.1"/>
    <property type="molecule type" value="Genomic_DNA"/>
</dbReference>
<feature type="compositionally biased region" description="Low complexity" evidence="1">
    <location>
        <begin position="125"/>
        <end position="140"/>
    </location>
</feature>
<comment type="caution">
    <text evidence="3">The sequence shown here is derived from an EMBL/GenBank/DDBJ whole genome shotgun (WGS) entry which is preliminary data.</text>
</comment>
<accession>A0ABR5GVX3</accession>
<organism evidence="3 4">
    <name type="scientific">Methylobacterium platani JCM 14648</name>
    <dbReference type="NCBI Taxonomy" id="1295136"/>
    <lineage>
        <taxon>Bacteria</taxon>
        <taxon>Pseudomonadati</taxon>
        <taxon>Pseudomonadota</taxon>
        <taxon>Alphaproteobacteria</taxon>
        <taxon>Hyphomicrobiales</taxon>
        <taxon>Methylobacteriaceae</taxon>
        <taxon>Methylobacterium</taxon>
    </lineage>
</organism>
<dbReference type="Proteomes" id="UP000035947">
    <property type="component" value="Unassembled WGS sequence"/>
</dbReference>
<gene>
    <name evidence="3" type="ORF">SQ03_20850</name>
</gene>
<sequence>MAITRDDVLKALAGVTVDAAGTSLPASGRLSEIVIDPAGRVVFSIGIAPPEAKAFEAVRQAAEIAVLQLPGVKAALASLTAERGPGAGPAPAPSRLQPPAGGPGAPPPPPARKAPPPAPPPLWPPRASSPVTGPALPGRLRPARPAPPQPP</sequence>
<feature type="non-terminal residue" evidence="3">
    <location>
        <position position="151"/>
    </location>
</feature>
<dbReference type="RefSeq" id="WP_048435660.1">
    <property type="nucleotide sequence ID" value="NZ_JXOD01000194.1"/>
</dbReference>
<evidence type="ECO:0000256" key="1">
    <source>
        <dbReference type="SAM" id="MobiDB-lite"/>
    </source>
</evidence>
<feature type="region of interest" description="Disordered" evidence="1">
    <location>
        <begin position="82"/>
        <end position="151"/>
    </location>
</feature>
<feature type="domain" description="MIP18 family-like" evidence="2">
    <location>
        <begin position="5"/>
        <end position="75"/>
    </location>
</feature>
<proteinExistence type="predicted"/>
<dbReference type="InterPro" id="IPR034904">
    <property type="entry name" value="FSCA_dom_sf"/>
</dbReference>
<keyword evidence="4" id="KW-1185">Reference proteome</keyword>